<feature type="region of interest" description="Disordered" evidence="1">
    <location>
        <begin position="97"/>
        <end position="119"/>
    </location>
</feature>
<keyword evidence="3" id="KW-1185">Reference proteome</keyword>
<organism evidence="2 3">
    <name type="scientific">Streptomyces triticagri</name>
    <dbReference type="NCBI Taxonomy" id="2293568"/>
    <lineage>
        <taxon>Bacteria</taxon>
        <taxon>Bacillati</taxon>
        <taxon>Actinomycetota</taxon>
        <taxon>Actinomycetes</taxon>
        <taxon>Kitasatosporales</taxon>
        <taxon>Streptomycetaceae</taxon>
        <taxon>Streptomyces</taxon>
    </lineage>
</organism>
<dbReference type="InterPro" id="IPR027417">
    <property type="entry name" value="P-loop_NTPase"/>
</dbReference>
<dbReference type="SUPFAM" id="SSF52540">
    <property type="entry name" value="P-loop containing nucleoside triphosphate hydrolases"/>
    <property type="match status" value="1"/>
</dbReference>
<evidence type="ECO:0000313" key="3">
    <source>
        <dbReference type="Proteomes" id="UP000263094"/>
    </source>
</evidence>
<dbReference type="AlphaFoldDB" id="A0A372M7H8"/>
<dbReference type="OrthoDB" id="4297974at2"/>
<name>A0A372M7H8_9ACTN</name>
<dbReference type="Proteomes" id="UP000263094">
    <property type="component" value="Unassembled WGS sequence"/>
</dbReference>
<protein>
    <submittedName>
        <fullName evidence="2">Uncharacterized protein</fullName>
    </submittedName>
</protein>
<feature type="non-terminal residue" evidence="2">
    <location>
        <position position="234"/>
    </location>
</feature>
<gene>
    <name evidence="2" type="ORF">DY218_13030</name>
</gene>
<evidence type="ECO:0000256" key="1">
    <source>
        <dbReference type="SAM" id="MobiDB-lite"/>
    </source>
</evidence>
<comment type="caution">
    <text evidence="2">The sequence shown here is derived from an EMBL/GenBank/DDBJ whole genome shotgun (WGS) entry which is preliminary data.</text>
</comment>
<reference evidence="2 3" key="1">
    <citation type="submission" date="2018-08" db="EMBL/GenBank/DDBJ databases">
        <title>Isolation, diversity and antifungal activity of Actinobacteria from wheat.</title>
        <authorList>
            <person name="Han C."/>
        </authorList>
    </citation>
    <scope>NUCLEOTIDE SEQUENCE [LARGE SCALE GENOMIC DNA]</scope>
    <source>
        <strain evidence="2 3">NEAU-YY421</strain>
    </source>
</reference>
<dbReference type="RefSeq" id="WP_128556144.1">
    <property type="nucleotide sequence ID" value="NZ_QUAK01000073.1"/>
</dbReference>
<dbReference type="Gene3D" id="3.40.50.300">
    <property type="entry name" value="P-loop containing nucleotide triphosphate hydrolases"/>
    <property type="match status" value="1"/>
</dbReference>
<proteinExistence type="predicted"/>
<dbReference type="EMBL" id="QUAK01000073">
    <property type="protein sequence ID" value="RFU86257.1"/>
    <property type="molecule type" value="Genomic_DNA"/>
</dbReference>
<sequence length="234" mass="25319">MTYRTAPPRVLLIGGTSHTGKSRVAAALADRLGFECRSTDHLARHPGRPWDTPDWQMPPHVAEHYDSLTLDELIASVLDHYERLWPRIEQLIAEHAEPGASTEDGASTEPPSPAAGSRGLVLEGSALWPTRVATLRTPHTAAVWLTADDKVLRTRIHASSDYSSATDRGRHLIDKFLARTLRYQTLMTRSVDELGLPRLDSGDGRPPAALTDAVLAAAGARRAAPGSEFGAGRG</sequence>
<evidence type="ECO:0000313" key="2">
    <source>
        <dbReference type="EMBL" id="RFU86257.1"/>
    </source>
</evidence>
<accession>A0A372M7H8</accession>